<feature type="region of interest" description="Disordered" evidence="2">
    <location>
        <begin position="303"/>
        <end position="325"/>
    </location>
</feature>
<protein>
    <submittedName>
        <fullName evidence="5">Ubinuclein</fullName>
    </submittedName>
</protein>
<feature type="compositionally biased region" description="Basic and acidic residues" evidence="2">
    <location>
        <begin position="442"/>
        <end position="460"/>
    </location>
</feature>
<feature type="region of interest" description="Disordered" evidence="2">
    <location>
        <begin position="871"/>
        <end position="903"/>
    </location>
</feature>
<feature type="compositionally biased region" description="Polar residues" evidence="2">
    <location>
        <begin position="794"/>
        <end position="805"/>
    </location>
</feature>
<dbReference type="GO" id="GO:0005634">
    <property type="term" value="C:nucleus"/>
    <property type="evidence" value="ECO:0007669"/>
    <property type="project" value="TreeGrafter"/>
</dbReference>
<sequence>MTEPKRLPFTTVTDSEKEKKSKKDPPTVRFSLSLNTPNEQQCSEFSYADLLKKSLGEKKPTENGDDPFGEDEDVEAMAAIAKKFEEKYNPKNTKWKKKHGRIQDYVDLGDGYDENDEFIDNSEAYDEVVPACLTTKLGGFYINCGKLDFKELSDDSDDDFKLGTLKKKKKKRRIESDSESDGEKKGTKIKKRKIKDGIEGGGKKKKKLLNGEGKEFKKPKKPNTDKSKKKMSPTVAELLKQQTESTAGGESNMNGRLTPNVNSQSSQEGSSQDEGIDSVIDSVIAMSKGDKLDAVFDSVIGMTDSNSKDGNEEKKPESAPKLPDGLKPNFLQIIDKLKETAKCSNVSKGKFFNGEVSEMLLDIELTTRQLPCSQRSVIFGHLAWFLPCTKDTLLKRAKKLRLDRQEDQLKGPLQKLKDAIASVMPAQQEKHDAEFQIWKQKQAETDANKPEENKPEGKDGDTEDSEEEGEKSNATNQEPTKKKVAAPKKKFEWNENLRALLCDVVRVKMKIYNYMKTRTQTAEEYLKTFIEREVKILWPKGWMQTSVLFKESRPGHVAWTNPPKIKKVPVINKTPNSAANTPAMTPKQGITPASAPLMVTKQGVTPASAQGLSQKPVVFPGNTPVRPPGSGDAGKIIPTLLDYANDQSSSLAKSAADKMTPGNKEKTGSSVSGTSPGLSLLASSAASQKYIGDRSWDHVVSDILRSSLTSPTSGQNTNNNNSLAAHQSESKKDSTFLKQFQNYASSVFQQQLVKDESKTSPTKSHHQHTVQSSLQIKPQDAHQMVQKLKAAQAPKQSPTPAHQKQVTNAQLATYLTQKAASGNITSLINQDAYKQFLESREKQISQIHHGDGKPKTVVTQRVSKPKTIVVHSGNSVHGRPAVTTKYSPPNIGNNSLDSAKKPTLMRSISQGSVSMQTGNQIQGLRISPTSAHISAHHVSPLASPGGGQRQSPSKSGGSYHSPHSVASLTSPSKGEATATNLLQSLFGQIDQAHVQQKSPSPSGGVNRTTPPQGKSSASPIWSMTSIVQTKPSNTSPSSYALPGMPKPVPGYQSIKLSAFNKDTGGIQPPPHSPTMKSLLHNSIPQGLVNHPGNNFVPTSPILPGQPNANLQSQAGFFPPFTTQQSTYPYGTYYTGKSSNHHMVTDRSCLLNPTEEKCTCSYYVFVAIAPDIIRAYINFCNYKLEDAMVSIKRRLRQQHMSLNYKENLNKSNTNTVPAELDCFGKSDLPAPLVISRVQ</sequence>
<dbReference type="OrthoDB" id="68076at2759"/>
<keyword evidence="6" id="KW-1185">Reference proteome</keyword>
<name>A0A8B6F1S3_MYTGA</name>
<feature type="domain" description="Ubinuclein middle" evidence="4">
    <location>
        <begin position="322"/>
        <end position="550"/>
    </location>
</feature>
<feature type="compositionally biased region" description="Polar residues" evidence="2">
    <location>
        <begin position="964"/>
        <end position="975"/>
    </location>
</feature>
<dbReference type="PANTHER" id="PTHR21669:SF28">
    <property type="entry name" value="YEMANUCLEIN"/>
    <property type="match status" value="1"/>
</dbReference>
<accession>A0A8B6F1S3</accession>
<dbReference type="GO" id="GO:0006325">
    <property type="term" value="P:chromatin organization"/>
    <property type="evidence" value="ECO:0007669"/>
    <property type="project" value="TreeGrafter"/>
</dbReference>
<dbReference type="Proteomes" id="UP000596742">
    <property type="component" value="Unassembled WGS sequence"/>
</dbReference>
<feature type="compositionally biased region" description="Polar residues" evidence="2">
    <location>
        <begin position="993"/>
        <end position="1021"/>
    </location>
</feature>
<gene>
    <name evidence="5" type="ORF">MGAL_10B045744</name>
</gene>
<dbReference type="Pfam" id="PF08729">
    <property type="entry name" value="HUN"/>
    <property type="match status" value="1"/>
</dbReference>
<dbReference type="PANTHER" id="PTHR21669">
    <property type="entry name" value="CAPZ-INTERACTING PROTEIN AND RELATED PROTEINS"/>
    <property type="match status" value="1"/>
</dbReference>
<feature type="compositionally biased region" description="Polar residues" evidence="2">
    <location>
        <begin position="708"/>
        <end position="727"/>
    </location>
</feature>
<dbReference type="Pfam" id="PF14075">
    <property type="entry name" value="UBN_AB"/>
    <property type="match status" value="1"/>
</dbReference>
<proteinExistence type="predicted"/>
<feature type="region of interest" description="Disordered" evidence="2">
    <location>
        <begin position="1"/>
        <end position="33"/>
    </location>
</feature>
<feature type="compositionally biased region" description="Polar residues" evidence="2">
    <location>
        <begin position="884"/>
        <end position="897"/>
    </location>
</feature>
<reference evidence="5" key="1">
    <citation type="submission" date="2018-11" db="EMBL/GenBank/DDBJ databases">
        <authorList>
            <person name="Alioto T."/>
            <person name="Alioto T."/>
        </authorList>
    </citation>
    <scope>NUCLEOTIDE SEQUENCE</scope>
</reference>
<dbReference type="EMBL" id="UYJE01005939">
    <property type="protein sequence ID" value="VDI41745.1"/>
    <property type="molecule type" value="Genomic_DNA"/>
</dbReference>
<evidence type="ECO:0000313" key="6">
    <source>
        <dbReference type="Proteomes" id="UP000596742"/>
    </source>
</evidence>
<keyword evidence="1" id="KW-0597">Phosphoprotein</keyword>
<feature type="region of interest" description="Disordered" evidence="2">
    <location>
        <begin position="442"/>
        <end position="486"/>
    </location>
</feature>
<feature type="region of interest" description="Disordered" evidence="2">
    <location>
        <begin position="991"/>
        <end position="1021"/>
    </location>
</feature>
<feature type="region of interest" description="Disordered" evidence="2">
    <location>
        <begin position="708"/>
        <end position="730"/>
    </location>
</feature>
<dbReference type="AlphaFoldDB" id="A0A8B6F1S3"/>
<feature type="compositionally biased region" description="Basic and acidic residues" evidence="2">
    <location>
        <begin position="212"/>
        <end position="226"/>
    </location>
</feature>
<feature type="compositionally biased region" description="Polar residues" evidence="2">
    <location>
        <begin position="240"/>
        <end position="262"/>
    </location>
</feature>
<comment type="caution">
    <text evidence="5">The sequence shown here is derived from an EMBL/GenBank/DDBJ whole genome shotgun (WGS) entry which is preliminary data.</text>
</comment>
<feature type="region of interest" description="Disordered" evidence="2">
    <location>
        <begin position="937"/>
        <end position="975"/>
    </location>
</feature>
<dbReference type="InterPro" id="IPR014840">
    <property type="entry name" value="HRD"/>
</dbReference>
<dbReference type="InterPro" id="IPR026947">
    <property type="entry name" value="UBN_middle_dom"/>
</dbReference>
<evidence type="ECO:0000256" key="1">
    <source>
        <dbReference type="ARBA" id="ARBA00022553"/>
    </source>
</evidence>
<feature type="region of interest" description="Disordered" evidence="2">
    <location>
        <begin position="151"/>
        <end position="275"/>
    </location>
</feature>
<feature type="region of interest" description="Disordered" evidence="2">
    <location>
        <begin position="652"/>
        <end position="676"/>
    </location>
</feature>
<feature type="compositionally biased region" description="Low complexity" evidence="2">
    <location>
        <begin position="263"/>
        <end position="273"/>
    </location>
</feature>
<feature type="compositionally biased region" description="Polar residues" evidence="2">
    <location>
        <begin position="949"/>
        <end position="958"/>
    </location>
</feature>
<feature type="compositionally biased region" description="Basic and acidic residues" evidence="2">
    <location>
        <begin position="306"/>
        <end position="318"/>
    </location>
</feature>
<evidence type="ECO:0000313" key="5">
    <source>
        <dbReference type="EMBL" id="VDI41745.1"/>
    </source>
</evidence>
<evidence type="ECO:0000259" key="3">
    <source>
        <dbReference type="Pfam" id="PF08729"/>
    </source>
</evidence>
<evidence type="ECO:0000256" key="2">
    <source>
        <dbReference type="SAM" id="MobiDB-lite"/>
    </source>
</evidence>
<feature type="compositionally biased region" description="Basic and acidic residues" evidence="2">
    <location>
        <begin position="14"/>
        <end position="26"/>
    </location>
</feature>
<feature type="domain" description="Hpc2-related" evidence="3">
    <location>
        <begin position="97"/>
        <end position="148"/>
    </location>
</feature>
<feature type="region of interest" description="Disordered" evidence="2">
    <location>
        <begin position="752"/>
        <end position="805"/>
    </location>
</feature>
<feature type="compositionally biased region" description="Basic residues" evidence="2">
    <location>
        <begin position="164"/>
        <end position="173"/>
    </location>
</feature>
<organism evidence="5 6">
    <name type="scientific">Mytilus galloprovincialis</name>
    <name type="common">Mediterranean mussel</name>
    <dbReference type="NCBI Taxonomy" id="29158"/>
    <lineage>
        <taxon>Eukaryota</taxon>
        <taxon>Metazoa</taxon>
        <taxon>Spiralia</taxon>
        <taxon>Lophotrochozoa</taxon>
        <taxon>Mollusca</taxon>
        <taxon>Bivalvia</taxon>
        <taxon>Autobranchia</taxon>
        <taxon>Pteriomorphia</taxon>
        <taxon>Mytilida</taxon>
        <taxon>Mytiloidea</taxon>
        <taxon>Mytilidae</taxon>
        <taxon>Mytilinae</taxon>
        <taxon>Mytilus</taxon>
    </lineage>
</organism>
<evidence type="ECO:0000259" key="4">
    <source>
        <dbReference type="Pfam" id="PF14075"/>
    </source>
</evidence>